<evidence type="ECO:0008006" key="4">
    <source>
        <dbReference type="Google" id="ProtNLM"/>
    </source>
</evidence>
<protein>
    <recommendedName>
        <fullName evidence="4">Type VII secretion system (Wss) protein ESAT-6</fullName>
    </recommendedName>
</protein>
<keyword evidence="1" id="KW-0175">Coiled coil</keyword>
<dbReference type="Pfam" id="PF06013">
    <property type="entry name" value="WXG100"/>
    <property type="match status" value="1"/>
</dbReference>
<dbReference type="InterPro" id="IPR036689">
    <property type="entry name" value="ESAT-6-like_sf"/>
</dbReference>
<accession>A0ABP4H4G7</accession>
<name>A0ABP4H4G7_9ACTN</name>
<comment type="caution">
    <text evidence="2">The sequence shown here is derived from an EMBL/GenBank/DDBJ whole genome shotgun (WGS) entry which is preliminary data.</text>
</comment>
<gene>
    <name evidence="2" type="ORF">GCM10009665_39170</name>
</gene>
<evidence type="ECO:0000313" key="3">
    <source>
        <dbReference type="Proteomes" id="UP001500037"/>
    </source>
</evidence>
<dbReference type="SUPFAM" id="SSF140453">
    <property type="entry name" value="EsxAB dimer-like"/>
    <property type="match status" value="1"/>
</dbReference>
<evidence type="ECO:0000256" key="1">
    <source>
        <dbReference type="SAM" id="Coils"/>
    </source>
</evidence>
<dbReference type="EMBL" id="BAAALF010000068">
    <property type="protein sequence ID" value="GAA1244507.1"/>
    <property type="molecule type" value="Genomic_DNA"/>
</dbReference>
<reference evidence="3" key="1">
    <citation type="journal article" date="2019" name="Int. J. Syst. Evol. Microbiol.">
        <title>The Global Catalogue of Microorganisms (GCM) 10K type strain sequencing project: providing services to taxonomists for standard genome sequencing and annotation.</title>
        <authorList>
            <consortium name="The Broad Institute Genomics Platform"/>
            <consortium name="The Broad Institute Genome Sequencing Center for Infectious Disease"/>
            <person name="Wu L."/>
            <person name="Ma J."/>
        </authorList>
    </citation>
    <scope>NUCLEOTIDE SEQUENCE [LARGE SCALE GENOMIC DNA]</scope>
    <source>
        <strain evidence="3">JCM 13004</strain>
    </source>
</reference>
<dbReference type="Gene3D" id="1.10.287.1060">
    <property type="entry name" value="ESAT-6-like"/>
    <property type="match status" value="1"/>
</dbReference>
<feature type="coiled-coil region" evidence="1">
    <location>
        <begin position="195"/>
        <end position="222"/>
    </location>
</feature>
<dbReference type="Proteomes" id="UP001500037">
    <property type="component" value="Unassembled WGS sequence"/>
</dbReference>
<dbReference type="RefSeq" id="WP_344443047.1">
    <property type="nucleotide sequence ID" value="NZ_BAAALF010000068.1"/>
</dbReference>
<keyword evidence="3" id="KW-1185">Reference proteome</keyword>
<dbReference type="InterPro" id="IPR010310">
    <property type="entry name" value="T7SS_ESAT-6-like"/>
</dbReference>
<evidence type="ECO:0000313" key="2">
    <source>
        <dbReference type="EMBL" id="GAA1244507.1"/>
    </source>
</evidence>
<proteinExistence type="predicted"/>
<organism evidence="2 3">
    <name type="scientific">Kitasatospora nipponensis</name>
    <dbReference type="NCBI Taxonomy" id="258049"/>
    <lineage>
        <taxon>Bacteria</taxon>
        <taxon>Bacillati</taxon>
        <taxon>Actinomycetota</taxon>
        <taxon>Actinomycetes</taxon>
        <taxon>Kitasatosporales</taxon>
        <taxon>Streptomycetaceae</taxon>
        <taxon>Kitasatospora</taxon>
    </lineage>
</organism>
<sequence length="331" mass="34269">MSASPDQVASAYKWVRDELAAPLIPLPQIHNPAQGAIDSGLDWAVKSALEATGLMGLLEKVTGKPQALTAAAQSWQDQAKALRAVAAALRGGAQPLPQQWHGDASAAFGGYMGQVVEAIDSTAQDAESTATILAQAAAECQLAEDTVIGIIREAIEWIAMTIAAGIVADVLTLGLATVVDAVVADAEITVFIGRVERVSESLARKLEELMKLVKEMKEAEKAGATISKANEARKAISVIRTGGKSALRPGTYLNPYKSVGNFAGKLALSPIKGVLAEPIVSTVTGLTGDPSGVLTGAANSNTNIDAVNRAADGSPAAPYHVPKSRIEQEFG</sequence>